<comment type="caution">
    <text evidence="3">The sequence shown here is derived from an EMBL/GenBank/DDBJ whole genome shotgun (WGS) entry which is preliminary data.</text>
</comment>
<dbReference type="Pfam" id="PF02545">
    <property type="entry name" value="Maf"/>
    <property type="match status" value="1"/>
</dbReference>
<dbReference type="PANTHER" id="PTHR43213:SF5">
    <property type="entry name" value="BIFUNCTIONAL DTTP_UTP PYROPHOSPHATASE_METHYLTRANSFERASE PROTEIN-RELATED"/>
    <property type="match status" value="1"/>
</dbReference>
<dbReference type="AlphaFoldDB" id="A0A2M7ALA9"/>
<dbReference type="GO" id="GO:0047429">
    <property type="term" value="F:nucleoside triphosphate diphosphatase activity"/>
    <property type="evidence" value="ECO:0007669"/>
    <property type="project" value="InterPro"/>
</dbReference>
<dbReference type="SUPFAM" id="SSF52972">
    <property type="entry name" value="ITPase-like"/>
    <property type="match status" value="1"/>
</dbReference>
<evidence type="ECO:0000313" key="4">
    <source>
        <dbReference type="Proteomes" id="UP000229916"/>
    </source>
</evidence>
<dbReference type="PIRSF" id="PIRSF006305">
    <property type="entry name" value="Maf"/>
    <property type="match status" value="1"/>
</dbReference>
<evidence type="ECO:0000256" key="2">
    <source>
        <dbReference type="ARBA" id="ARBA00022801"/>
    </source>
</evidence>
<evidence type="ECO:0000313" key="3">
    <source>
        <dbReference type="EMBL" id="PIU68182.1"/>
    </source>
</evidence>
<proteinExistence type="predicted"/>
<dbReference type="EMBL" id="PEWD01000095">
    <property type="protein sequence ID" value="PIU68182.1"/>
    <property type="molecule type" value="Genomic_DNA"/>
</dbReference>
<gene>
    <name evidence="3" type="ORF">COS81_04910</name>
</gene>
<reference evidence="4" key="1">
    <citation type="submission" date="2017-09" db="EMBL/GenBank/DDBJ databases">
        <title>Depth-based differentiation of microbial function through sediment-hosted aquifers and enrichment of novel symbionts in the deep terrestrial subsurface.</title>
        <authorList>
            <person name="Probst A.J."/>
            <person name="Ladd B."/>
            <person name="Jarett J.K."/>
            <person name="Geller-Mcgrath D.E."/>
            <person name="Sieber C.M.K."/>
            <person name="Emerson J.B."/>
            <person name="Anantharaman K."/>
            <person name="Thomas B.C."/>
            <person name="Malmstrom R."/>
            <person name="Stieglmeier M."/>
            <person name="Klingl A."/>
            <person name="Woyke T."/>
            <person name="Ryan C.M."/>
            <person name="Banfield J.F."/>
        </authorList>
    </citation>
    <scope>NUCLEOTIDE SEQUENCE [LARGE SCALE GENOMIC DNA]</scope>
</reference>
<dbReference type="InterPro" id="IPR029001">
    <property type="entry name" value="ITPase-like_fam"/>
</dbReference>
<dbReference type="PANTHER" id="PTHR43213">
    <property type="entry name" value="BIFUNCTIONAL DTTP/UTP PYROPHOSPHATASE/METHYLTRANSFERASE PROTEIN-RELATED"/>
    <property type="match status" value="1"/>
</dbReference>
<keyword evidence="2" id="KW-0378">Hydrolase</keyword>
<accession>A0A2M7ALA9</accession>
<comment type="cofactor">
    <cofactor evidence="1">
        <name>a divalent metal cation</name>
        <dbReference type="ChEBI" id="CHEBI:60240"/>
    </cofactor>
</comment>
<dbReference type="Proteomes" id="UP000229916">
    <property type="component" value="Unassembled WGS sequence"/>
</dbReference>
<organism evidence="3 4">
    <name type="scientific">candidate division WWE3 bacterium CG06_land_8_20_14_3_00_42_16</name>
    <dbReference type="NCBI Taxonomy" id="1975083"/>
    <lineage>
        <taxon>Bacteria</taxon>
        <taxon>Katanobacteria</taxon>
    </lineage>
</organism>
<name>A0A2M7ALA9_UNCKA</name>
<evidence type="ECO:0000256" key="1">
    <source>
        <dbReference type="ARBA" id="ARBA00001968"/>
    </source>
</evidence>
<protein>
    <submittedName>
        <fullName evidence="3">Septum formation inhibitor Maf</fullName>
    </submittedName>
</protein>
<dbReference type="Gene3D" id="3.90.950.10">
    <property type="match status" value="1"/>
</dbReference>
<dbReference type="InterPro" id="IPR003697">
    <property type="entry name" value="Maf-like"/>
</dbReference>
<sequence length="166" mass="18854">MTVDEYFDGRPDSPEELVLHLAKLKADSVAKHYDSGIIIGFDSVGWFNGQVLEKPKSREEAFQRLKYLSGNTHQFYTGIYMKNLESGKDISKVVITNVEVRNLTDSEINKYLGQDSRFNTYALGYDPLGHYSSTFVRKIDGSYNNLTRGIPLETIVEMLPDVGYKL</sequence>